<dbReference type="PROSITE" id="PS50031">
    <property type="entry name" value="EH"/>
    <property type="match status" value="1"/>
</dbReference>
<dbReference type="OrthoDB" id="3366917at2759"/>
<dbReference type="InterPro" id="IPR000261">
    <property type="entry name" value="EH_dom"/>
</dbReference>
<feature type="compositionally biased region" description="Basic and acidic residues" evidence="1">
    <location>
        <begin position="142"/>
        <end position="152"/>
    </location>
</feature>
<evidence type="ECO:0000259" key="2">
    <source>
        <dbReference type="PROSITE" id="PS50031"/>
    </source>
</evidence>
<gene>
    <name evidence="3" type="ORF">MSYG_0811</name>
</gene>
<evidence type="ECO:0000313" key="3">
    <source>
        <dbReference type="EMBL" id="SHO76473.1"/>
    </source>
</evidence>
<dbReference type="STRING" id="1230383.A0A1M8A230"/>
<organism evidence="3 4">
    <name type="scientific">Malassezia sympodialis (strain ATCC 42132)</name>
    <name type="common">Atopic eczema-associated yeast</name>
    <dbReference type="NCBI Taxonomy" id="1230383"/>
    <lineage>
        <taxon>Eukaryota</taxon>
        <taxon>Fungi</taxon>
        <taxon>Dikarya</taxon>
        <taxon>Basidiomycota</taxon>
        <taxon>Ustilaginomycotina</taxon>
        <taxon>Malasseziomycetes</taxon>
        <taxon>Malasseziales</taxon>
        <taxon>Malasseziaceae</taxon>
        <taxon>Malassezia</taxon>
    </lineage>
</organism>
<feature type="region of interest" description="Disordered" evidence="1">
    <location>
        <begin position="142"/>
        <end position="216"/>
    </location>
</feature>
<evidence type="ECO:0000313" key="4">
    <source>
        <dbReference type="Proteomes" id="UP000186303"/>
    </source>
</evidence>
<dbReference type="Gene3D" id="1.10.238.10">
    <property type="entry name" value="EF-hand"/>
    <property type="match status" value="1"/>
</dbReference>
<dbReference type="VEuPathDB" id="FungiDB:MSYG_0811"/>
<reference evidence="4" key="1">
    <citation type="journal article" date="2017" name="Nucleic Acids Res.">
        <title>Proteogenomics produces comprehensive and highly accurate protein-coding gene annotation in a complete genome assembly of Malassezia sympodialis.</title>
        <authorList>
            <person name="Zhu Y."/>
            <person name="Engstroem P.G."/>
            <person name="Tellgren-Roth C."/>
            <person name="Baudo C.D."/>
            <person name="Kennell J.C."/>
            <person name="Sun S."/>
            <person name="Billmyre R.B."/>
            <person name="Schroeder M.S."/>
            <person name="Andersson A."/>
            <person name="Holm T."/>
            <person name="Sigurgeirsson B."/>
            <person name="Wu G."/>
            <person name="Sankaranarayanan S.R."/>
            <person name="Siddharthan R."/>
            <person name="Sanyal K."/>
            <person name="Lundeberg J."/>
            <person name="Nystedt B."/>
            <person name="Boekhout T."/>
            <person name="Dawson T.L. Jr."/>
            <person name="Heitman J."/>
            <person name="Scheynius A."/>
            <person name="Lehtioe J."/>
        </authorList>
    </citation>
    <scope>NUCLEOTIDE SEQUENCE [LARGE SCALE GENOMIC DNA]</scope>
    <source>
        <strain evidence="4">ATCC 42132</strain>
    </source>
</reference>
<accession>A0A1M8A230</accession>
<dbReference type="EMBL" id="LT671821">
    <property type="protein sequence ID" value="SHO76473.1"/>
    <property type="molecule type" value="Genomic_DNA"/>
</dbReference>
<sequence>MSTEQAVSVKNLRTLFENASTQAPQRDIVEGDLTHRKKVSGDNTVSTAVEPGSSADPTIGSDVHTDNSRYFKPQSNLSLTNTEVQFTTNIHDAHSLSELDRNGEIPANFTESPVKPVDPLTEASTTHTMIPMNDLILNSDSVRGHEGSKECSETMPLSDIPKFSTPKPETMESKSMSQMRPSRPPRPNLSTKPQSVDEFPTQSPSKPVQMTNTPSLPKRPIIKKLEAPDPGADVPENSPAIDCRKKATTIRRSAPLPPARSAKNSAPVLLEKVPQPGLQHAPESTKYESLFQKLCIHRTPDPVVRAGAVKLVWNRSGLPAKDLSYIWRTVTDNDSTCSSLTIDQFITGTRMIDKKLERVPAIHYS</sequence>
<proteinExistence type="predicted"/>
<feature type="region of interest" description="Disordered" evidence="1">
    <location>
        <begin position="32"/>
        <end position="64"/>
    </location>
</feature>
<keyword evidence="4" id="KW-1185">Reference proteome</keyword>
<feature type="domain" description="EH" evidence="2">
    <location>
        <begin position="283"/>
        <end position="327"/>
    </location>
</feature>
<evidence type="ECO:0000256" key="1">
    <source>
        <dbReference type="SAM" id="MobiDB-lite"/>
    </source>
</evidence>
<name>A0A1M8A230_MALS4</name>
<dbReference type="Proteomes" id="UP000186303">
    <property type="component" value="Chromosome 1"/>
</dbReference>
<protein>
    <recommendedName>
        <fullName evidence="2">EH domain-containing protein</fullName>
    </recommendedName>
</protein>
<feature type="compositionally biased region" description="Polar residues" evidence="1">
    <location>
        <begin position="188"/>
        <end position="215"/>
    </location>
</feature>
<dbReference type="AlphaFoldDB" id="A0A1M8A230"/>